<dbReference type="AlphaFoldDB" id="A0A1Y2IDJ6"/>
<protein>
    <submittedName>
        <fullName evidence="2">Uncharacterized protein</fullName>
    </submittedName>
</protein>
<organism evidence="2 3">
    <name type="scientific">Trametes coccinea (strain BRFM310)</name>
    <name type="common">Pycnoporus coccineus</name>
    <dbReference type="NCBI Taxonomy" id="1353009"/>
    <lineage>
        <taxon>Eukaryota</taxon>
        <taxon>Fungi</taxon>
        <taxon>Dikarya</taxon>
        <taxon>Basidiomycota</taxon>
        <taxon>Agaricomycotina</taxon>
        <taxon>Agaricomycetes</taxon>
        <taxon>Polyporales</taxon>
        <taxon>Polyporaceae</taxon>
        <taxon>Trametes</taxon>
    </lineage>
</organism>
<feature type="region of interest" description="Disordered" evidence="1">
    <location>
        <begin position="1"/>
        <end position="55"/>
    </location>
</feature>
<dbReference type="Proteomes" id="UP000193067">
    <property type="component" value="Unassembled WGS sequence"/>
</dbReference>
<name>A0A1Y2IDJ6_TRAC3</name>
<keyword evidence="3" id="KW-1185">Reference proteome</keyword>
<reference evidence="2 3" key="1">
    <citation type="journal article" date="2015" name="Biotechnol. Biofuels">
        <title>Enhanced degradation of softwood versus hardwood by the white-rot fungus Pycnoporus coccineus.</title>
        <authorList>
            <person name="Couturier M."/>
            <person name="Navarro D."/>
            <person name="Chevret D."/>
            <person name="Henrissat B."/>
            <person name="Piumi F."/>
            <person name="Ruiz-Duenas F.J."/>
            <person name="Martinez A.T."/>
            <person name="Grigoriev I.V."/>
            <person name="Riley R."/>
            <person name="Lipzen A."/>
            <person name="Berrin J.G."/>
            <person name="Master E.R."/>
            <person name="Rosso M.N."/>
        </authorList>
    </citation>
    <scope>NUCLEOTIDE SEQUENCE [LARGE SCALE GENOMIC DNA]</scope>
    <source>
        <strain evidence="2 3">BRFM310</strain>
    </source>
</reference>
<gene>
    <name evidence="2" type="ORF">PYCCODRAFT_876620</name>
</gene>
<evidence type="ECO:0000313" key="3">
    <source>
        <dbReference type="Proteomes" id="UP000193067"/>
    </source>
</evidence>
<dbReference type="OrthoDB" id="5597211at2759"/>
<dbReference type="InterPro" id="IPR058940">
    <property type="entry name" value="mS26_fungi"/>
</dbReference>
<accession>A0A1Y2IDJ6</accession>
<dbReference type="EMBL" id="KZ084130">
    <property type="protein sequence ID" value="OSC99208.1"/>
    <property type="molecule type" value="Genomic_DNA"/>
</dbReference>
<evidence type="ECO:0000256" key="1">
    <source>
        <dbReference type="SAM" id="MobiDB-lite"/>
    </source>
</evidence>
<feature type="compositionally biased region" description="Low complexity" evidence="1">
    <location>
        <begin position="20"/>
        <end position="43"/>
    </location>
</feature>
<dbReference type="Pfam" id="PF26163">
    <property type="entry name" value="mS26"/>
    <property type="match status" value="1"/>
</dbReference>
<proteinExistence type="predicted"/>
<sequence length="182" mass="20806">MSTLATKALRRPLRPAASCPRFSSRRAAPFSSSALSSSEPSSSQQKLDVKPQSKLPDEKMRVLVQLYHQSDTFITKENLSQKIDKAFIEHKHLSTTTLNAETPFRALEAQVNRRRSLPKFGQTNEAVPYSQGDRWSERRSAREMSVKSTLYGVIDPKRPGFDVVKEEKERLERSRRQENQDS</sequence>
<evidence type="ECO:0000313" key="2">
    <source>
        <dbReference type="EMBL" id="OSC99208.1"/>
    </source>
</evidence>